<dbReference type="InterPro" id="IPR006171">
    <property type="entry name" value="TOPRIM_dom"/>
</dbReference>
<name>A0A940DIT2_9FIRM</name>
<dbReference type="PROSITE" id="PS50880">
    <property type="entry name" value="TOPRIM"/>
    <property type="match status" value="1"/>
</dbReference>
<reference evidence="2" key="2">
    <citation type="journal article" date="2021" name="PeerJ">
        <title>Extensive microbial diversity within the chicken gut microbiome revealed by metagenomics and culture.</title>
        <authorList>
            <person name="Gilroy R."/>
            <person name="Ravi A."/>
            <person name="Getino M."/>
            <person name="Pursley I."/>
            <person name="Horton D.L."/>
            <person name="Alikhan N.F."/>
            <person name="Baker D."/>
            <person name="Gharbi K."/>
            <person name="Hall N."/>
            <person name="Watson M."/>
            <person name="Adriaenssens E.M."/>
            <person name="Foster-Nyarko E."/>
            <person name="Jarju S."/>
            <person name="Secka A."/>
            <person name="Antonio M."/>
            <person name="Oren A."/>
            <person name="Chaudhuri R.R."/>
            <person name="La Ragione R."/>
            <person name="Hildebrand F."/>
            <person name="Pallen M.J."/>
        </authorList>
    </citation>
    <scope>NUCLEOTIDE SEQUENCE</scope>
    <source>
        <strain evidence="2">517</strain>
    </source>
</reference>
<dbReference type="PANTHER" id="PTHR30313">
    <property type="entry name" value="DNA PRIMASE"/>
    <property type="match status" value="1"/>
</dbReference>
<comment type="caution">
    <text evidence="2">The sequence shown here is derived from an EMBL/GenBank/DDBJ whole genome shotgun (WGS) entry which is preliminary data.</text>
</comment>
<evidence type="ECO:0000313" key="3">
    <source>
        <dbReference type="Proteomes" id="UP000727857"/>
    </source>
</evidence>
<dbReference type="AlphaFoldDB" id="A0A940DIT2"/>
<dbReference type="SMART" id="SM00493">
    <property type="entry name" value="TOPRIM"/>
    <property type="match status" value="1"/>
</dbReference>
<dbReference type="InterPro" id="IPR050219">
    <property type="entry name" value="DnaG_primase"/>
</dbReference>
<evidence type="ECO:0000259" key="1">
    <source>
        <dbReference type="PROSITE" id="PS50880"/>
    </source>
</evidence>
<proteinExistence type="predicted"/>
<dbReference type="InterPro" id="IPR016136">
    <property type="entry name" value="DNA_helicase_N/primase_C"/>
</dbReference>
<dbReference type="GO" id="GO:0016779">
    <property type="term" value="F:nucleotidyltransferase activity"/>
    <property type="evidence" value="ECO:0007669"/>
    <property type="project" value="InterPro"/>
</dbReference>
<feature type="non-terminal residue" evidence="2">
    <location>
        <position position="1"/>
    </location>
</feature>
<protein>
    <submittedName>
        <fullName evidence="2">Toprim domain-containing protein</fullName>
    </submittedName>
</protein>
<dbReference type="GO" id="GO:0006269">
    <property type="term" value="P:DNA replication, synthesis of primer"/>
    <property type="evidence" value="ECO:0007669"/>
    <property type="project" value="TreeGrafter"/>
</dbReference>
<dbReference type="Gene3D" id="3.40.1360.10">
    <property type="match status" value="1"/>
</dbReference>
<organism evidence="2 3">
    <name type="scientific">Candidatus Stercoripulliclostridium pullicola</name>
    <dbReference type="NCBI Taxonomy" id="2840953"/>
    <lineage>
        <taxon>Bacteria</taxon>
        <taxon>Bacillati</taxon>
        <taxon>Bacillota</taxon>
        <taxon>Clostridia</taxon>
        <taxon>Eubacteriales</taxon>
        <taxon>Candidatus Stercoripulliclostridium</taxon>
    </lineage>
</organism>
<feature type="domain" description="Toprim" evidence="1">
    <location>
        <begin position="1"/>
        <end position="74"/>
    </location>
</feature>
<dbReference type="Pfam" id="PF13155">
    <property type="entry name" value="Toprim_2"/>
    <property type="match status" value="1"/>
</dbReference>
<dbReference type="Gene3D" id="1.10.860.10">
    <property type="entry name" value="DNAb Helicase, Chain A"/>
    <property type="match status" value="1"/>
</dbReference>
<dbReference type="SUPFAM" id="SSF56731">
    <property type="entry name" value="DNA primase core"/>
    <property type="match status" value="1"/>
</dbReference>
<sequence length="322" mass="35705">YMDVISLYQAGIHNAVASMGTSLTTEQCSEIKRYVSEVYVCFDGDAAGQGATWRSLDMLKATGLEVRVMSLPDGMDPDDVVNKLGAEGFRDLMKAALPLTEFKIRSLAARQNLNTLHGKEKFALSTLPVLEALDPIGRETHIALVSELSGLSKDSISNSLGDYRSDKAVQSRKVEVQDAETAVKENINSANLNMCRFVLSSVIEGKPYVRVGDFDEGYFTHPVHRAIYAYIAERIDKKDRPPLKGDLFDIAPEDPDEVNAVISATDALPQDKQAEYYAACLARMREKSRKERITEITGKLKTAEGESKSRLEQELLELLKKH</sequence>
<reference evidence="2" key="1">
    <citation type="submission" date="2020-10" db="EMBL/GenBank/DDBJ databases">
        <authorList>
            <person name="Gilroy R."/>
        </authorList>
    </citation>
    <scope>NUCLEOTIDE SEQUENCE</scope>
    <source>
        <strain evidence="2">517</strain>
    </source>
</reference>
<dbReference type="CDD" id="cd03364">
    <property type="entry name" value="TOPRIM_DnaG_primases"/>
    <property type="match status" value="1"/>
</dbReference>
<dbReference type="GO" id="GO:0005737">
    <property type="term" value="C:cytoplasm"/>
    <property type="evidence" value="ECO:0007669"/>
    <property type="project" value="TreeGrafter"/>
</dbReference>
<gene>
    <name evidence="2" type="ORF">IAB16_05245</name>
</gene>
<dbReference type="PANTHER" id="PTHR30313:SF2">
    <property type="entry name" value="DNA PRIMASE"/>
    <property type="match status" value="1"/>
</dbReference>
<accession>A0A940DIT2</accession>
<dbReference type="Proteomes" id="UP000727857">
    <property type="component" value="Unassembled WGS sequence"/>
</dbReference>
<evidence type="ECO:0000313" key="2">
    <source>
        <dbReference type="EMBL" id="MBO8424403.1"/>
    </source>
</evidence>
<dbReference type="EMBL" id="JADINF010000133">
    <property type="protein sequence ID" value="MBO8424403.1"/>
    <property type="molecule type" value="Genomic_DNA"/>
</dbReference>
<dbReference type="InterPro" id="IPR034151">
    <property type="entry name" value="TOPRIM_DnaG_bac"/>
</dbReference>